<evidence type="ECO:0000259" key="2">
    <source>
        <dbReference type="PROSITE" id="PS50011"/>
    </source>
</evidence>
<dbReference type="InterPro" id="IPR011009">
    <property type="entry name" value="Kinase-like_dom_sf"/>
</dbReference>
<dbReference type="InterPro" id="IPR006575">
    <property type="entry name" value="RWD_dom"/>
</dbReference>
<dbReference type="Gene3D" id="1.10.510.10">
    <property type="entry name" value="Transferase(Phosphotransferase) domain 1"/>
    <property type="match status" value="1"/>
</dbReference>
<dbReference type="Gene3D" id="3.10.110.10">
    <property type="entry name" value="Ubiquitin Conjugating Enzyme"/>
    <property type="match status" value="1"/>
</dbReference>
<dbReference type="GO" id="GO:0005524">
    <property type="term" value="F:ATP binding"/>
    <property type="evidence" value="ECO:0007669"/>
    <property type="project" value="InterPro"/>
</dbReference>
<dbReference type="GO" id="GO:0005737">
    <property type="term" value="C:cytoplasm"/>
    <property type="evidence" value="ECO:0007669"/>
    <property type="project" value="TreeGrafter"/>
</dbReference>
<evidence type="ECO:0000313" key="3">
    <source>
        <dbReference type="EMBL" id="CAD7597658.1"/>
    </source>
</evidence>
<dbReference type="AlphaFoldDB" id="A0A7R9K2U5"/>
<feature type="domain" description="Protein kinase" evidence="2">
    <location>
        <begin position="175"/>
        <end position="412"/>
    </location>
</feature>
<dbReference type="SUPFAM" id="SSF54495">
    <property type="entry name" value="UBC-like"/>
    <property type="match status" value="1"/>
</dbReference>
<feature type="domain" description="Protein kinase" evidence="2">
    <location>
        <begin position="484"/>
        <end position="693"/>
    </location>
</feature>
<accession>A0A7R9K2U5</accession>
<dbReference type="SUPFAM" id="SSF56112">
    <property type="entry name" value="Protein kinase-like (PK-like)"/>
    <property type="match status" value="2"/>
</dbReference>
<dbReference type="InterPro" id="IPR053235">
    <property type="entry name" value="Ser_Thr_kinase"/>
</dbReference>
<dbReference type="Gene3D" id="3.30.200.20">
    <property type="entry name" value="Phosphorylase Kinase, domain 1"/>
    <property type="match status" value="1"/>
</dbReference>
<proteinExistence type="predicted"/>
<dbReference type="InterPro" id="IPR000719">
    <property type="entry name" value="Prot_kinase_dom"/>
</dbReference>
<dbReference type="PROSITE" id="PS50011">
    <property type="entry name" value="PROTEIN_KINASE_DOM"/>
    <property type="match status" value="2"/>
</dbReference>
<dbReference type="Pfam" id="PF05773">
    <property type="entry name" value="RWD"/>
    <property type="match status" value="1"/>
</dbReference>
<dbReference type="EMBL" id="OE841888">
    <property type="protein sequence ID" value="CAD7597658.1"/>
    <property type="molecule type" value="Genomic_DNA"/>
</dbReference>
<dbReference type="CDD" id="cd23823">
    <property type="entry name" value="RWD_GCN2"/>
    <property type="match status" value="1"/>
</dbReference>
<feature type="region of interest" description="Disordered" evidence="1">
    <location>
        <begin position="648"/>
        <end position="693"/>
    </location>
</feature>
<protein>
    <recommendedName>
        <fullName evidence="2">Protein kinase domain-containing protein</fullName>
    </recommendedName>
</protein>
<reference evidence="3" key="1">
    <citation type="submission" date="2020-11" db="EMBL/GenBank/DDBJ databases">
        <authorList>
            <person name="Tran Van P."/>
        </authorList>
    </citation>
    <scope>NUCLEOTIDE SEQUENCE</scope>
</reference>
<name>A0A7R9K2U5_TIMGE</name>
<evidence type="ECO:0000256" key="1">
    <source>
        <dbReference type="SAM" id="MobiDB-lite"/>
    </source>
</evidence>
<dbReference type="GO" id="GO:0004674">
    <property type="term" value="F:protein serine/threonine kinase activity"/>
    <property type="evidence" value="ECO:0007669"/>
    <property type="project" value="TreeGrafter"/>
</dbReference>
<feature type="region of interest" description="Disordered" evidence="1">
    <location>
        <begin position="125"/>
        <end position="158"/>
    </location>
</feature>
<feature type="compositionally biased region" description="Polar residues" evidence="1">
    <location>
        <begin position="650"/>
        <end position="660"/>
    </location>
</feature>
<dbReference type="PANTHER" id="PTHR24361:SF656">
    <property type="entry name" value="MITOGEN-ACTIVATED PROTEIN KINASE KINASE KINASE 3"/>
    <property type="match status" value="1"/>
</dbReference>
<sequence>MGKSSLMYVDPLIISPLIMCPVPRAPQISLERSKGLSTEHVVQLSVDLQQLASRLVGEVMIFELAQHTQKFLHEHNKPGFKSFYEEMVIRKQEQRQKEQLVRQQLEDKQRQAILGEVQRKQEVLRVEEKKRRRGQGRGEHRSTDRGQSVSESSDSSCDHRGTELLIFNNRGEREIHRVKCLGHNTRGSVVHMGVDLRSGELVSVVTWTFGGDPVPVLKQVSSLEQELSYLQRLQHPHLVHYLNIKYSHEQDTVLVHILQEFVVGTSLAVYLSHNLPMETDMLRHCAAGIVSALAFLHRNNVVHKNLRASSVFIDSAGAVLVSDYSLDKRLSDLNQVNSSYPSSQGRVGKKLDTYCLGVLLACLTRGLKLGSSQEVQLSPGLPSELLDFINKCLLSDEQQRWSAGQLLDHSFLKTPLERRLSPRYDERQDKVTPTSNYMINGGRVTRCSWLQKNADEDVDCDKDYEPVLALPQTVKGHSRIQNEFEVLKWLGKGAFGDVLKKRLYLEEVYPHFCEGRMENHFGKTPGTRPGLNHNIPIIGSLVYCESDALDHAATETINWCLSAPGPRSGELSLQTKLTGRTYNGSVAPGQVRNKLDGGVYAIKRIKLNPQNKQLNRKITREVKLLSRLNHENVVRYYNSWIDCASLESGAPSSDTTTGTASPDDKLGSEPWHPALTHLGAHGNSRKGELSTVY</sequence>
<dbReference type="PANTHER" id="PTHR24361">
    <property type="entry name" value="MITOGEN-ACTIVATED KINASE KINASE KINASE"/>
    <property type="match status" value="1"/>
</dbReference>
<dbReference type="Pfam" id="PF00069">
    <property type="entry name" value="Pkinase"/>
    <property type="match status" value="1"/>
</dbReference>
<organism evidence="3">
    <name type="scientific">Timema genevievae</name>
    <name type="common">Walking stick</name>
    <dbReference type="NCBI Taxonomy" id="629358"/>
    <lineage>
        <taxon>Eukaryota</taxon>
        <taxon>Metazoa</taxon>
        <taxon>Ecdysozoa</taxon>
        <taxon>Arthropoda</taxon>
        <taxon>Hexapoda</taxon>
        <taxon>Insecta</taxon>
        <taxon>Pterygota</taxon>
        <taxon>Neoptera</taxon>
        <taxon>Polyneoptera</taxon>
        <taxon>Phasmatodea</taxon>
        <taxon>Timematodea</taxon>
        <taxon>Timematoidea</taxon>
        <taxon>Timematidae</taxon>
        <taxon>Timema</taxon>
    </lineage>
</organism>
<dbReference type="InterPro" id="IPR016135">
    <property type="entry name" value="UBQ-conjugating_enzyme/RWD"/>
</dbReference>
<gene>
    <name evidence="3" type="ORF">TGEB3V08_LOCUS6837</name>
</gene>